<evidence type="ECO:0008006" key="5">
    <source>
        <dbReference type="Google" id="ProtNLM"/>
    </source>
</evidence>
<comment type="caution">
    <text evidence="3">The sequence shown here is derived from an EMBL/GenBank/DDBJ whole genome shotgun (WGS) entry which is preliminary data.</text>
</comment>
<feature type="transmembrane region" description="Helical" evidence="2">
    <location>
        <begin position="12"/>
        <end position="32"/>
    </location>
</feature>
<dbReference type="RefSeq" id="WP_169161974.1">
    <property type="nucleotide sequence ID" value="NZ_JABBFW010000014.1"/>
</dbReference>
<proteinExistence type="predicted"/>
<feature type="compositionally biased region" description="Basic residues" evidence="1">
    <location>
        <begin position="47"/>
        <end position="58"/>
    </location>
</feature>
<keyword evidence="2" id="KW-1133">Transmembrane helix</keyword>
<evidence type="ECO:0000256" key="2">
    <source>
        <dbReference type="SAM" id="Phobius"/>
    </source>
</evidence>
<gene>
    <name evidence="3" type="ORF">HHL10_19055</name>
</gene>
<name>A0A848FGW1_9BURK</name>
<evidence type="ECO:0000313" key="4">
    <source>
        <dbReference type="Proteomes" id="UP000574067"/>
    </source>
</evidence>
<reference evidence="3 4" key="1">
    <citation type="submission" date="2020-04" db="EMBL/GenBank/DDBJ databases">
        <title>Azohydromonas sp. isolated from soil.</title>
        <authorList>
            <person name="Dahal R.H."/>
        </authorList>
    </citation>
    <scope>NUCLEOTIDE SEQUENCE [LARGE SCALE GENOMIC DNA]</scope>
    <source>
        <strain evidence="3 4">G-1-1-14</strain>
    </source>
</reference>
<dbReference type="AlphaFoldDB" id="A0A848FGW1"/>
<organism evidence="3 4">
    <name type="scientific">Azohydromonas caseinilytica</name>
    <dbReference type="NCBI Taxonomy" id="2728836"/>
    <lineage>
        <taxon>Bacteria</taxon>
        <taxon>Pseudomonadati</taxon>
        <taxon>Pseudomonadota</taxon>
        <taxon>Betaproteobacteria</taxon>
        <taxon>Burkholderiales</taxon>
        <taxon>Sphaerotilaceae</taxon>
        <taxon>Azohydromonas</taxon>
    </lineage>
</organism>
<feature type="region of interest" description="Disordered" evidence="1">
    <location>
        <begin position="37"/>
        <end position="58"/>
    </location>
</feature>
<dbReference type="Proteomes" id="UP000574067">
    <property type="component" value="Unassembled WGS sequence"/>
</dbReference>
<keyword evidence="2" id="KW-0472">Membrane</keyword>
<protein>
    <recommendedName>
        <fullName evidence="5">Heme exporter protein D</fullName>
    </recommendedName>
</protein>
<keyword evidence="4" id="KW-1185">Reference proteome</keyword>
<dbReference type="EMBL" id="JABBFW010000014">
    <property type="protein sequence ID" value="NML17081.1"/>
    <property type="molecule type" value="Genomic_DNA"/>
</dbReference>
<evidence type="ECO:0000256" key="1">
    <source>
        <dbReference type="SAM" id="MobiDB-lite"/>
    </source>
</evidence>
<evidence type="ECO:0000313" key="3">
    <source>
        <dbReference type="EMBL" id="NML17081.1"/>
    </source>
</evidence>
<keyword evidence="2" id="KW-0812">Transmembrane</keyword>
<sequence>MSDPHDLSFTYLIVTGGIGLALLLVYGAYLELRNYRRKRERREQRRAQRKKSKARPRP</sequence>
<accession>A0A848FGW1</accession>